<dbReference type="Pfam" id="PF00225">
    <property type="entry name" value="Kinesin"/>
    <property type="match status" value="1"/>
</dbReference>
<dbReference type="Gene3D" id="3.40.850.10">
    <property type="entry name" value="Kinesin motor domain"/>
    <property type="match status" value="1"/>
</dbReference>
<feature type="domain" description="Kinesin motor" evidence="3">
    <location>
        <begin position="1"/>
        <end position="308"/>
    </location>
</feature>
<dbReference type="Proteomes" id="UP000011087">
    <property type="component" value="Unassembled WGS sequence"/>
</dbReference>
<dbReference type="GO" id="GO:0003777">
    <property type="term" value="F:microtubule motor activity"/>
    <property type="evidence" value="ECO:0007669"/>
    <property type="project" value="InterPro"/>
</dbReference>
<keyword evidence="2" id="KW-0067">ATP-binding</keyword>
<dbReference type="PaxDb" id="55529-EKX31709"/>
<evidence type="ECO:0000313" key="5">
    <source>
        <dbReference type="EnsemblProtists" id="EKX31709"/>
    </source>
</evidence>
<comment type="similarity">
    <text evidence="2">Belongs to the TRAFAC class myosin-kinesin ATPase superfamily. Kinesin family.</text>
</comment>
<dbReference type="PANTHER" id="PTHR24115:SF545">
    <property type="entry name" value="KINESIN-LIKE PROTEIN KIP2"/>
    <property type="match status" value="1"/>
</dbReference>
<dbReference type="GO" id="GO:0005874">
    <property type="term" value="C:microtubule"/>
    <property type="evidence" value="ECO:0007669"/>
    <property type="project" value="TreeGrafter"/>
</dbReference>
<dbReference type="InterPro" id="IPR027640">
    <property type="entry name" value="Kinesin-like_fam"/>
</dbReference>
<dbReference type="GO" id="GO:0016887">
    <property type="term" value="F:ATP hydrolysis activity"/>
    <property type="evidence" value="ECO:0007669"/>
    <property type="project" value="TreeGrafter"/>
</dbReference>
<keyword evidence="2" id="KW-0547">Nucleotide-binding</keyword>
<evidence type="ECO:0000259" key="3">
    <source>
        <dbReference type="PROSITE" id="PS50067"/>
    </source>
</evidence>
<dbReference type="STRING" id="905079.L1I759"/>
<dbReference type="InterPro" id="IPR036961">
    <property type="entry name" value="Kinesin_motor_dom_sf"/>
</dbReference>
<dbReference type="OrthoDB" id="20295at2759"/>
<dbReference type="PRINTS" id="PR00380">
    <property type="entry name" value="KINESINHEAVY"/>
</dbReference>
<keyword evidence="6" id="KW-1185">Reference proteome</keyword>
<dbReference type="SMART" id="SM00129">
    <property type="entry name" value="KISc"/>
    <property type="match status" value="1"/>
</dbReference>
<organism evidence="4">
    <name type="scientific">Guillardia theta (strain CCMP2712)</name>
    <name type="common">Cryptophyte</name>
    <dbReference type="NCBI Taxonomy" id="905079"/>
    <lineage>
        <taxon>Eukaryota</taxon>
        <taxon>Cryptophyceae</taxon>
        <taxon>Pyrenomonadales</taxon>
        <taxon>Geminigeraceae</taxon>
        <taxon>Guillardia</taxon>
    </lineage>
</organism>
<dbReference type="EnsemblProtists" id="EKX31709">
    <property type="protein sequence ID" value="EKX31709"/>
    <property type="gene ID" value="GUITHDRAFT_82856"/>
</dbReference>
<evidence type="ECO:0000256" key="2">
    <source>
        <dbReference type="PROSITE-ProRule" id="PRU00283"/>
    </source>
</evidence>
<dbReference type="HOGENOM" id="CLU_001485_2_0_1"/>
<dbReference type="eggNOG" id="KOG0240">
    <property type="taxonomic scope" value="Eukaryota"/>
</dbReference>
<dbReference type="InterPro" id="IPR001752">
    <property type="entry name" value="Kinesin_motor_dom"/>
</dbReference>
<name>L1I759_GUITC</name>
<dbReference type="GO" id="GO:0009507">
    <property type="term" value="C:chloroplast"/>
    <property type="evidence" value="ECO:0007669"/>
    <property type="project" value="UniProtKB-SubCell"/>
</dbReference>
<comment type="subcellular location">
    <subcellularLocation>
        <location evidence="1">Plastid</location>
        <location evidence="1">Chloroplast</location>
    </subcellularLocation>
</comment>
<dbReference type="GO" id="GO:0008017">
    <property type="term" value="F:microtubule binding"/>
    <property type="evidence" value="ECO:0007669"/>
    <property type="project" value="InterPro"/>
</dbReference>
<feature type="binding site" evidence="2">
    <location>
        <begin position="50"/>
        <end position="57"/>
    </location>
    <ligand>
        <name>ATP</name>
        <dbReference type="ChEBI" id="CHEBI:30616"/>
    </ligand>
</feature>
<proteinExistence type="inferred from homology"/>
<evidence type="ECO:0000313" key="6">
    <source>
        <dbReference type="Proteomes" id="UP000011087"/>
    </source>
</evidence>
<dbReference type="GO" id="GO:0005871">
    <property type="term" value="C:kinesin complex"/>
    <property type="evidence" value="ECO:0007669"/>
    <property type="project" value="TreeGrafter"/>
</dbReference>
<dbReference type="PROSITE" id="PS50067">
    <property type="entry name" value="KINESIN_MOTOR_2"/>
    <property type="match status" value="1"/>
</dbReference>
<dbReference type="GeneID" id="17288433"/>
<dbReference type="GO" id="GO:0005524">
    <property type="term" value="F:ATP binding"/>
    <property type="evidence" value="ECO:0007669"/>
    <property type="project" value="UniProtKB-UniRule"/>
</dbReference>
<gene>
    <name evidence="4" type="ORF">GUITHDRAFT_82856</name>
</gene>
<dbReference type="SUPFAM" id="SSF52540">
    <property type="entry name" value="P-loop containing nucleoside triphosphate hydrolases"/>
    <property type="match status" value="1"/>
</dbReference>
<evidence type="ECO:0000313" key="4">
    <source>
        <dbReference type="EMBL" id="EKX31709.1"/>
    </source>
</evidence>
<reference evidence="6" key="2">
    <citation type="submission" date="2012-11" db="EMBL/GenBank/DDBJ databases">
        <authorList>
            <person name="Kuo A."/>
            <person name="Curtis B.A."/>
            <person name="Tanifuji G."/>
            <person name="Burki F."/>
            <person name="Gruber A."/>
            <person name="Irimia M."/>
            <person name="Maruyama S."/>
            <person name="Arias M.C."/>
            <person name="Ball S.G."/>
            <person name="Gile G.H."/>
            <person name="Hirakawa Y."/>
            <person name="Hopkins J.F."/>
            <person name="Rensing S.A."/>
            <person name="Schmutz J."/>
            <person name="Symeonidi A."/>
            <person name="Elias M."/>
            <person name="Eveleigh R.J."/>
            <person name="Herman E.K."/>
            <person name="Klute M.J."/>
            <person name="Nakayama T."/>
            <person name="Obornik M."/>
            <person name="Reyes-Prieto A."/>
            <person name="Armbrust E.V."/>
            <person name="Aves S.J."/>
            <person name="Beiko R.G."/>
            <person name="Coutinho P."/>
            <person name="Dacks J.B."/>
            <person name="Durnford D.G."/>
            <person name="Fast N.M."/>
            <person name="Green B.R."/>
            <person name="Grisdale C."/>
            <person name="Hempe F."/>
            <person name="Henrissat B."/>
            <person name="Hoppner M.P."/>
            <person name="Ishida K.-I."/>
            <person name="Kim E."/>
            <person name="Koreny L."/>
            <person name="Kroth P.G."/>
            <person name="Liu Y."/>
            <person name="Malik S.-B."/>
            <person name="Maier U.G."/>
            <person name="McRose D."/>
            <person name="Mock T."/>
            <person name="Neilson J.A."/>
            <person name="Onodera N.T."/>
            <person name="Poole A.M."/>
            <person name="Pritham E.J."/>
            <person name="Richards T.A."/>
            <person name="Rocap G."/>
            <person name="Roy S.W."/>
            <person name="Sarai C."/>
            <person name="Schaack S."/>
            <person name="Shirato S."/>
            <person name="Slamovits C.H."/>
            <person name="Spencer D.F."/>
            <person name="Suzuki S."/>
            <person name="Worden A.Z."/>
            <person name="Zauner S."/>
            <person name="Barry K."/>
            <person name="Bell C."/>
            <person name="Bharti A.K."/>
            <person name="Crow J.A."/>
            <person name="Grimwood J."/>
            <person name="Kramer R."/>
            <person name="Lindquist E."/>
            <person name="Lucas S."/>
            <person name="Salamov A."/>
            <person name="McFadden G.I."/>
            <person name="Lane C.E."/>
            <person name="Keeling P.J."/>
            <person name="Gray M.W."/>
            <person name="Grigoriev I.V."/>
            <person name="Archibald J.M."/>
        </authorList>
    </citation>
    <scope>NUCLEOTIDE SEQUENCE</scope>
    <source>
        <strain evidence="6">CCMP2712</strain>
    </source>
</reference>
<dbReference type="EMBL" id="JH993244">
    <property type="protein sequence ID" value="EKX31709.1"/>
    <property type="molecule type" value="Genomic_DNA"/>
</dbReference>
<reference evidence="5" key="3">
    <citation type="submission" date="2015-06" db="UniProtKB">
        <authorList>
            <consortium name="EnsemblProtists"/>
        </authorList>
    </citation>
    <scope>IDENTIFICATION</scope>
</reference>
<dbReference type="AlphaFoldDB" id="L1I759"/>
<evidence type="ECO:0000256" key="1">
    <source>
        <dbReference type="ARBA" id="ARBA00004229"/>
    </source>
</evidence>
<dbReference type="OMA" id="DTEIASC"/>
<dbReference type="RefSeq" id="XP_005818689.1">
    <property type="nucleotide sequence ID" value="XM_005818632.1"/>
</dbReference>
<dbReference type="GO" id="GO:0007018">
    <property type="term" value="P:microtubule-based movement"/>
    <property type="evidence" value="ECO:0007669"/>
    <property type="project" value="InterPro"/>
</dbReference>
<dbReference type="KEGG" id="gtt:GUITHDRAFT_82856"/>
<reference evidence="4 6" key="1">
    <citation type="journal article" date="2012" name="Nature">
        <title>Algal genomes reveal evolutionary mosaicism and the fate of nucleomorphs.</title>
        <authorList>
            <consortium name="DOE Joint Genome Institute"/>
            <person name="Curtis B.A."/>
            <person name="Tanifuji G."/>
            <person name="Burki F."/>
            <person name="Gruber A."/>
            <person name="Irimia M."/>
            <person name="Maruyama S."/>
            <person name="Arias M.C."/>
            <person name="Ball S.G."/>
            <person name="Gile G.H."/>
            <person name="Hirakawa Y."/>
            <person name="Hopkins J.F."/>
            <person name="Kuo A."/>
            <person name="Rensing S.A."/>
            <person name="Schmutz J."/>
            <person name="Symeonidi A."/>
            <person name="Elias M."/>
            <person name="Eveleigh R.J."/>
            <person name="Herman E.K."/>
            <person name="Klute M.J."/>
            <person name="Nakayama T."/>
            <person name="Obornik M."/>
            <person name="Reyes-Prieto A."/>
            <person name="Armbrust E.V."/>
            <person name="Aves S.J."/>
            <person name="Beiko R.G."/>
            <person name="Coutinho P."/>
            <person name="Dacks J.B."/>
            <person name="Durnford D.G."/>
            <person name="Fast N.M."/>
            <person name="Green B.R."/>
            <person name="Grisdale C.J."/>
            <person name="Hempel F."/>
            <person name="Henrissat B."/>
            <person name="Hoppner M.P."/>
            <person name="Ishida K."/>
            <person name="Kim E."/>
            <person name="Koreny L."/>
            <person name="Kroth P.G."/>
            <person name="Liu Y."/>
            <person name="Malik S.B."/>
            <person name="Maier U.G."/>
            <person name="McRose D."/>
            <person name="Mock T."/>
            <person name="Neilson J.A."/>
            <person name="Onodera N.T."/>
            <person name="Poole A.M."/>
            <person name="Pritham E.J."/>
            <person name="Richards T.A."/>
            <person name="Rocap G."/>
            <person name="Roy S.W."/>
            <person name="Sarai C."/>
            <person name="Schaack S."/>
            <person name="Shirato S."/>
            <person name="Slamovits C.H."/>
            <person name="Spencer D.F."/>
            <person name="Suzuki S."/>
            <person name="Worden A.Z."/>
            <person name="Zauner S."/>
            <person name="Barry K."/>
            <person name="Bell C."/>
            <person name="Bharti A.K."/>
            <person name="Crow J.A."/>
            <person name="Grimwood J."/>
            <person name="Kramer R."/>
            <person name="Lindquist E."/>
            <person name="Lucas S."/>
            <person name="Salamov A."/>
            <person name="McFadden G.I."/>
            <person name="Lane C.E."/>
            <person name="Keeling P.J."/>
            <person name="Gray M.W."/>
            <person name="Grigoriev I.V."/>
            <person name="Archibald J.M."/>
        </authorList>
    </citation>
    <scope>NUCLEOTIDE SEQUENCE</scope>
    <source>
        <strain evidence="4 6">CCMP2712</strain>
    </source>
</reference>
<dbReference type="InterPro" id="IPR027417">
    <property type="entry name" value="P-loop_NTPase"/>
</dbReference>
<dbReference type="PANTHER" id="PTHR24115">
    <property type="entry name" value="KINESIN-RELATED"/>
    <property type="match status" value="1"/>
</dbReference>
<keyword evidence="2" id="KW-0505">Motor protein</keyword>
<protein>
    <recommendedName>
        <fullName evidence="3">Kinesin motor domain-containing protein</fullName>
    </recommendedName>
</protein>
<accession>L1I759</accession>
<sequence>MCCPGTGLRDFQFDEVFDETSQQSQVYSSCASDLVSDFINGRNACIFAYGQTGSGKTHTIFGPDLHSVTNVRSIEEENSGLVPRVSKEILSAAAMRNSGEMRCELFLSYVEVFGDQVSNLLKDNKPVGMWHGVAHKAIFMEDCSVKESSSSSSSISRVILAGQAKRRAATAMNERSTRAHNLIFFLCKQVVKQTDLEISSHLCIADLGGSEQVFNSYVVKDERFQEACNINLGLLALKTCIRSLIQNSDEQSTDSSYVPFQDSRLTMLLSSALGGNCRTAVVVTVSPERRNAVETLHSLRFGEECSQVVLRSLDRYSTSTTSSPLLPPPLSSALLSSFSSSRILSPFLVSFLFPLPPSLPPSLPCSLP</sequence>